<dbReference type="PROSITE" id="PS50157">
    <property type="entry name" value="ZINC_FINGER_C2H2_2"/>
    <property type="match status" value="1"/>
</dbReference>
<feature type="compositionally biased region" description="Polar residues" evidence="8">
    <location>
        <begin position="536"/>
        <end position="548"/>
    </location>
</feature>
<dbReference type="AlphaFoldDB" id="A0A117NLN1"/>
<keyword evidence="9" id="KW-0472">Membrane</keyword>
<dbReference type="EMBL" id="LLXE01000318">
    <property type="protein sequence ID" value="KUM57983.1"/>
    <property type="molecule type" value="Genomic_DNA"/>
</dbReference>
<feature type="compositionally biased region" description="Low complexity" evidence="8">
    <location>
        <begin position="474"/>
        <end position="490"/>
    </location>
</feature>
<feature type="compositionally biased region" description="Polar residues" evidence="8">
    <location>
        <begin position="464"/>
        <end position="473"/>
    </location>
</feature>
<keyword evidence="6" id="KW-0539">Nucleus</keyword>
<evidence type="ECO:0000256" key="3">
    <source>
        <dbReference type="ARBA" id="ARBA00022737"/>
    </source>
</evidence>
<proteinExistence type="predicted"/>
<keyword evidence="3" id="KW-0677">Repeat</keyword>
<dbReference type="GO" id="GO:0008270">
    <property type="term" value="F:zinc ion binding"/>
    <property type="evidence" value="ECO:0007669"/>
    <property type="project" value="UniProtKB-KW"/>
</dbReference>
<feature type="region of interest" description="Disordered" evidence="8">
    <location>
        <begin position="463"/>
        <end position="548"/>
    </location>
</feature>
<dbReference type="PANTHER" id="PTHR24376">
    <property type="entry name" value="ZINC FINGER PROTEIN"/>
    <property type="match status" value="1"/>
</dbReference>
<evidence type="ECO:0000256" key="6">
    <source>
        <dbReference type="ARBA" id="ARBA00023242"/>
    </source>
</evidence>
<evidence type="ECO:0000256" key="1">
    <source>
        <dbReference type="ARBA" id="ARBA00004123"/>
    </source>
</evidence>
<feature type="transmembrane region" description="Helical" evidence="9">
    <location>
        <begin position="37"/>
        <end position="58"/>
    </location>
</feature>
<organism evidence="11 12">
    <name type="scientific">Penicillium freii</name>
    <dbReference type="NCBI Taxonomy" id="48697"/>
    <lineage>
        <taxon>Eukaryota</taxon>
        <taxon>Fungi</taxon>
        <taxon>Dikarya</taxon>
        <taxon>Ascomycota</taxon>
        <taxon>Pezizomycotina</taxon>
        <taxon>Eurotiomycetes</taxon>
        <taxon>Eurotiomycetidae</taxon>
        <taxon>Eurotiales</taxon>
        <taxon>Aspergillaceae</taxon>
        <taxon>Penicillium</taxon>
    </lineage>
</organism>
<evidence type="ECO:0000313" key="11">
    <source>
        <dbReference type="EMBL" id="KUM57983.1"/>
    </source>
</evidence>
<dbReference type="PANTHER" id="PTHR24376:SF235">
    <property type="entry name" value="C2H2-TYPE DOMAIN-CONTAINING PROTEIN"/>
    <property type="match status" value="1"/>
</dbReference>
<feature type="compositionally biased region" description="Polar residues" evidence="8">
    <location>
        <begin position="320"/>
        <end position="333"/>
    </location>
</feature>
<feature type="region of interest" description="Disordered" evidence="8">
    <location>
        <begin position="1"/>
        <end position="33"/>
    </location>
</feature>
<evidence type="ECO:0000256" key="4">
    <source>
        <dbReference type="ARBA" id="ARBA00022771"/>
    </source>
</evidence>
<sequence length="571" mass="61911">MNPKGQRQGRSNERPNLNKYNHQQKEKNLDRSQTSGGYGQMIFLFSSFLSFFNFLNLIHPSLTRVSSSFGSPSKLFTMAEEVEGVLCTFKGCRLSFDSVSEMQHHKANADKHSYCMKCDLDFQSQQTLHLHKIMSDRHFACPECCLELRSEAGLEVHMRNNHHEGRAIACMGCGCKYKSASAVIKHIEDKECPVLTLPEKSLEGTNYDLHGATSVLTMGRDSPGPQSPPSDSSSEDPDMDGGVLLDHSSPHMEGKRSARDTDDAIYPHDNWPDLGAPVTPGKGQGGSTSTESPGGVLLDDIVGTSMLQDNPFLSAHEATEQSSEAGPSGSTLAVQGAGPSNYVKPTRCRATAHRKIQGVDPESFWNHEKSRYYCNCGSSFLYLTTFEYHLTMEDETINDCPRCFKRFRTLAALVAHMEARWSKCAFRVTTGQIEQELSEVTRGFADIPQMSDDEMEPGEIAFDASSQPEHNTPGSSDAGVASVSAGDVSSNPEAVSSNGEDVYSNADAVSNADDVSSNAEAVSSNAGPVSSDGGAVSSNPGAFSSNVDSLVDDLEGLVFSDTNDEDEEEEL</sequence>
<accession>A0A117NLN1</accession>
<keyword evidence="12" id="KW-1185">Reference proteome</keyword>
<evidence type="ECO:0000256" key="8">
    <source>
        <dbReference type="SAM" id="MobiDB-lite"/>
    </source>
</evidence>
<dbReference type="Gene3D" id="3.30.160.60">
    <property type="entry name" value="Classic Zinc Finger"/>
    <property type="match status" value="1"/>
</dbReference>
<dbReference type="Proteomes" id="UP000055045">
    <property type="component" value="Unassembled WGS sequence"/>
</dbReference>
<evidence type="ECO:0000256" key="7">
    <source>
        <dbReference type="PROSITE-ProRule" id="PRU00042"/>
    </source>
</evidence>
<keyword evidence="5" id="KW-0862">Zinc</keyword>
<feature type="compositionally biased region" description="Low complexity" evidence="8">
    <location>
        <begin position="512"/>
        <end position="526"/>
    </location>
</feature>
<name>A0A117NLN1_PENFR</name>
<dbReference type="GO" id="GO:0001228">
    <property type="term" value="F:DNA-binding transcription activator activity, RNA polymerase II-specific"/>
    <property type="evidence" value="ECO:0007669"/>
    <property type="project" value="TreeGrafter"/>
</dbReference>
<reference evidence="11 12" key="1">
    <citation type="submission" date="2015-10" db="EMBL/GenBank/DDBJ databases">
        <title>Genome sequencing of Penicillium freii.</title>
        <authorList>
            <person name="Nguyen H.D."/>
            <person name="Visagie C.M."/>
            <person name="Seifert K.A."/>
        </authorList>
    </citation>
    <scope>NUCLEOTIDE SEQUENCE [LARGE SCALE GENOMIC DNA]</scope>
    <source>
        <strain evidence="11 12">DAOM 242723</strain>
    </source>
</reference>
<keyword evidence="9" id="KW-1133">Transmembrane helix</keyword>
<dbReference type="PROSITE" id="PS00028">
    <property type="entry name" value="ZINC_FINGER_C2H2_1"/>
    <property type="match status" value="1"/>
</dbReference>
<dbReference type="STRING" id="48697.A0A117NLN1"/>
<evidence type="ECO:0000256" key="2">
    <source>
        <dbReference type="ARBA" id="ARBA00022723"/>
    </source>
</evidence>
<gene>
    <name evidence="11" type="ORF">ACN42_g9176</name>
</gene>
<keyword evidence="4 7" id="KW-0863">Zinc-finger</keyword>
<feature type="compositionally biased region" description="Low complexity" evidence="8">
    <location>
        <begin position="221"/>
        <end position="232"/>
    </location>
</feature>
<dbReference type="GO" id="GO:0000978">
    <property type="term" value="F:RNA polymerase II cis-regulatory region sequence-specific DNA binding"/>
    <property type="evidence" value="ECO:0007669"/>
    <property type="project" value="TreeGrafter"/>
</dbReference>
<keyword evidence="2" id="KW-0479">Metal-binding</keyword>
<feature type="domain" description="C2H2-type" evidence="10">
    <location>
        <begin position="139"/>
        <end position="167"/>
    </location>
</feature>
<feature type="region of interest" description="Disordered" evidence="8">
    <location>
        <begin position="316"/>
        <end position="338"/>
    </location>
</feature>
<dbReference type="GO" id="GO:0005634">
    <property type="term" value="C:nucleus"/>
    <property type="evidence" value="ECO:0007669"/>
    <property type="project" value="UniProtKB-SubCell"/>
</dbReference>
<keyword evidence="9" id="KW-0812">Transmembrane</keyword>
<evidence type="ECO:0000259" key="10">
    <source>
        <dbReference type="PROSITE" id="PS50157"/>
    </source>
</evidence>
<comment type="caution">
    <text evidence="11">The sequence shown here is derived from an EMBL/GenBank/DDBJ whole genome shotgun (WGS) entry which is preliminary data.</text>
</comment>
<dbReference type="SMART" id="SM00355">
    <property type="entry name" value="ZnF_C2H2"/>
    <property type="match status" value="4"/>
</dbReference>
<evidence type="ECO:0000256" key="5">
    <source>
        <dbReference type="ARBA" id="ARBA00022833"/>
    </source>
</evidence>
<protein>
    <recommendedName>
        <fullName evidence="10">C2H2-type domain-containing protein</fullName>
    </recommendedName>
</protein>
<dbReference type="Pfam" id="PF24666">
    <property type="entry name" value="zf-C2H2_fungi_2"/>
    <property type="match status" value="1"/>
</dbReference>
<evidence type="ECO:0000256" key="9">
    <source>
        <dbReference type="SAM" id="Phobius"/>
    </source>
</evidence>
<dbReference type="InterPro" id="IPR013087">
    <property type="entry name" value="Znf_C2H2_type"/>
</dbReference>
<comment type="subcellular location">
    <subcellularLocation>
        <location evidence="1">Nucleus</location>
    </subcellularLocation>
</comment>
<feature type="region of interest" description="Disordered" evidence="8">
    <location>
        <begin position="215"/>
        <end position="294"/>
    </location>
</feature>
<feature type="compositionally biased region" description="Basic and acidic residues" evidence="8">
    <location>
        <begin position="248"/>
        <end position="266"/>
    </location>
</feature>
<evidence type="ECO:0000313" key="12">
    <source>
        <dbReference type="Proteomes" id="UP000055045"/>
    </source>
</evidence>